<name>A0A3S5CEG8_9PLAT</name>
<dbReference type="Proteomes" id="UP000784294">
    <property type="component" value="Unassembled WGS sequence"/>
</dbReference>
<dbReference type="AlphaFoldDB" id="A0A3S5CEG8"/>
<protein>
    <recommendedName>
        <fullName evidence="1">Dynein heavy chain hydrolytic ATP-binding dynein motor region domain-containing protein</fullName>
    </recommendedName>
</protein>
<dbReference type="InterPro" id="IPR043157">
    <property type="entry name" value="Dynein_AAA1S"/>
</dbReference>
<dbReference type="GO" id="GO:0007018">
    <property type="term" value="P:microtubule-based movement"/>
    <property type="evidence" value="ECO:0007669"/>
    <property type="project" value="InterPro"/>
</dbReference>
<feature type="domain" description="Dynein heavy chain hydrolytic ATP-binding dynein motor region" evidence="1">
    <location>
        <begin position="9"/>
        <end position="109"/>
    </location>
</feature>
<evidence type="ECO:0000313" key="2">
    <source>
        <dbReference type="EMBL" id="VEL14636.1"/>
    </source>
</evidence>
<sequence>MCLFRCPMVHYDFGLRNILSVLRTLGAARRSGASDDPEERTVMRGLRDMNLSKLVDQDEPLFMSLINDLFPGIVLDKGSYPELQVAIQNQVTSMGLINEPTWNLKLIQVRLSDT</sequence>
<gene>
    <name evidence="2" type="ORF">PXEA_LOCUS8076</name>
</gene>
<dbReference type="Pfam" id="PF12774">
    <property type="entry name" value="AAA_6"/>
    <property type="match status" value="1"/>
</dbReference>
<dbReference type="InterPro" id="IPR035699">
    <property type="entry name" value="AAA_6"/>
</dbReference>
<dbReference type="PANTHER" id="PTHR46961">
    <property type="entry name" value="DYNEIN HEAVY CHAIN 1, AXONEMAL-LIKE PROTEIN"/>
    <property type="match status" value="1"/>
</dbReference>
<accession>A0A3S5CEG8</accession>
<dbReference type="GO" id="GO:0030286">
    <property type="term" value="C:dynein complex"/>
    <property type="evidence" value="ECO:0007669"/>
    <property type="project" value="InterPro"/>
</dbReference>
<evidence type="ECO:0000259" key="1">
    <source>
        <dbReference type="Pfam" id="PF12774"/>
    </source>
</evidence>
<dbReference type="Gene3D" id="1.10.8.710">
    <property type="match status" value="1"/>
</dbReference>
<proteinExistence type="predicted"/>
<dbReference type="OrthoDB" id="5593012at2759"/>
<dbReference type="GO" id="GO:0045505">
    <property type="term" value="F:dynein intermediate chain binding"/>
    <property type="evidence" value="ECO:0007669"/>
    <property type="project" value="InterPro"/>
</dbReference>
<dbReference type="GO" id="GO:0005524">
    <property type="term" value="F:ATP binding"/>
    <property type="evidence" value="ECO:0007669"/>
    <property type="project" value="InterPro"/>
</dbReference>
<keyword evidence="3" id="KW-1185">Reference proteome</keyword>
<reference evidence="2" key="1">
    <citation type="submission" date="2018-11" db="EMBL/GenBank/DDBJ databases">
        <authorList>
            <consortium name="Pathogen Informatics"/>
        </authorList>
    </citation>
    <scope>NUCLEOTIDE SEQUENCE</scope>
</reference>
<dbReference type="PANTHER" id="PTHR46961:SF19">
    <property type="entry name" value="DYNEIN HEAVY CHAIN 5, AXONEMAL"/>
    <property type="match status" value="1"/>
</dbReference>
<evidence type="ECO:0000313" key="3">
    <source>
        <dbReference type="Proteomes" id="UP000784294"/>
    </source>
</evidence>
<dbReference type="GO" id="GO:0051959">
    <property type="term" value="F:dynein light intermediate chain binding"/>
    <property type="evidence" value="ECO:0007669"/>
    <property type="project" value="InterPro"/>
</dbReference>
<dbReference type="InterPro" id="IPR026983">
    <property type="entry name" value="DHC"/>
</dbReference>
<dbReference type="EMBL" id="CAAALY010021818">
    <property type="protein sequence ID" value="VEL14636.1"/>
    <property type="molecule type" value="Genomic_DNA"/>
</dbReference>
<comment type="caution">
    <text evidence="2">The sequence shown here is derived from an EMBL/GenBank/DDBJ whole genome shotgun (WGS) entry which is preliminary data.</text>
</comment>
<organism evidence="2 3">
    <name type="scientific">Protopolystoma xenopodis</name>
    <dbReference type="NCBI Taxonomy" id="117903"/>
    <lineage>
        <taxon>Eukaryota</taxon>
        <taxon>Metazoa</taxon>
        <taxon>Spiralia</taxon>
        <taxon>Lophotrochozoa</taxon>
        <taxon>Platyhelminthes</taxon>
        <taxon>Monogenea</taxon>
        <taxon>Polyopisthocotylea</taxon>
        <taxon>Polystomatidea</taxon>
        <taxon>Polystomatidae</taxon>
        <taxon>Protopolystoma</taxon>
    </lineage>
</organism>